<keyword evidence="2" id="KW-1185">Reference proteome</keyword>
<protein>
    <submittedName>
        <fullName evidence="1">Uncharacterized protein</fullName>
    </submittedName>
</protein>
<sequence>MPALANSPKAWRSWYDQLHKLSKSDDVSTTELKQLIDDPPLNSELTKVAAEDMTPTDVSESFCLTEVHGPRHGSFHVHSFSSGQILECASRQTAAAVDDASVAYYAAHPPNFASPSQVCNTTSLEWGPVTYQNKLHKCVGKAD</sequence>
<evidence type="ECO:0000313" key="1">
    <source>
        <dbReference type="EMBL" id="KAJ5282084.1"/>
    </source>
</evidence>
<dbReference type="EMBL" id="JAPVEB010000001">
    <property type="protein sequence ID" value="KAJ5282084.1"/>
    <property type="molecule type" value="Genomic_DNA"/>
</dbReference>
<proteinExistence type="predicted"/>
<organism evidence="1 2">
    <name type="scientific">Penicillium chrysogenum</name>
    <name type="common">Penicillium notatum</name>
    <dbReference type="NCBI Taxonomy" id="5076"/>
    <lineage>
        <taxon>Eukaryota</taxon>
        <taxon>Fungi</taxon>
        <taxon>Dikarya</taxon>
        <taxon>Ascomycota</taxon>
        <taxon>Pezizomycotina</taxon>
        <taxon>Eurotiomycetes</taxon>
        <taxon>Eurotiomycetidae</taxon>
        <taxon>Eurotiales</taxon>
        <taxon>Aspergillaceae</taxon>
        <taxon>Penicillium</taxon>
        <taxon>Penicillium chrysogenum species complex</taxon>
    </lineage>
</organism>
<comment type="caution">
    <text evidence="1">The sequence shown here is derived from an EMBL/GenBank/DDBJ whole genome shotgun (WGS) entry which is preliminary data.</text>
</comment>
<accession>A0ABQ8WSZ2</accession>
<gene>
    <name evidence="1" type="ORF">N7505_000064</name>
</gene>
<name>A0ABQ8WSZ2_PENCH</name>
<dbReference type="Proteomes" id="UP001220256">
    <property type="component" value="Unassembled WGS sequence"/>
</dbReference>
<evidence type="ECO:0000313" key="2">
    <source>
        <dbReference type="Proteomes" id="UP001220256"/>
    </source>
</evidence>
<reference evidence="1 2" key="1">
    <citation type="journal article" date="2023" name="IMA Fungus">
        <title>Comparative genomic study of the Penicillium genus elucidates a diverse pangenome and 15 lateral gene transfer events.</title>
        <authorList>
            <person name="Petersen C."/>
            <person name="Sorensen T."/>
            <person name="Nielsen M.R."/>
            <person name="Sondergaard T.E."/>
            <person name="Sorensen J.L."/>
            <person name="Fitzpatrick D.A."/>
            <person name="Frisvad J.C."/>
            <person name="Nielsen K.L."/>
        </authorList>
    </citation>
    <scope>NUCLEOTIDE SEQUENCE [LARGE SCALE GENOMIC DNA]</scope>
    <source>
        <strain evidence="1 2">IBT 3361</strain>
    </source>
</reference>